<dbReference type="Pfam" id="PF11271">
    <property type="entry name" value="PorA"/>
    <property type="match status" value="1"/>
</dbReference>
<evidence type="ECO:0000256" key="2">
    <source>
        <dbReference type="SAM" id="Phobius"/>
    </source>
</evidence>
<keyword evidence="2" id="KW-0472">Membrane</keyword>
<dbReference type="Proteomes" id="UP000193529">
    <property type="component" value="Unassembled WGS sequence"/>
</dbReference>
<dbReference type="RefSeq" id="WP_085078288.1">
    <property type="nucleotide sequence ID" value="NZ_JACKRZ010000283.1"/>
</dbReference>
<dbReference type="STRING" id="153971.AWC19_07530"/>
<name>A0A1X1ZQH4_9MYCO</name>
<feature type="region of interest" description="Disordered" evidence="1">
    <location>
        <begin position="127"/>
        <end position="150"/>
    </location>
</feature>
<evidence type="ECO:0000313" key="3">
    <source>
        <dbReference type="EMBL" id="ORW25331.1"/>
    </source>
</evidence>
<proteinExistence type="predicted"/>
<evidence type="ECO:0000313" key="4">
    <source>
        <dbReference type="Proteomes" id="UP000193529"/>
    </source>
</evidence>
<feature type="transmembrane region" description="Helical" evidence="2">
    <location>
        <begin position="325"/>
        <end position="347"/>
    </location>
</feature>
<feature type="compositionally biased region" description="Polar residues" evidence="1">
    <location>
        <begin position="127"/>
        <end position="137"/>
    </location>
</feature>
<reference evidence="3 4" key="1">
    <citation type="submission" date="2016-01" db="EMBL/GenBank/DDBJ databases">
        <title>The new phylogeny of the genus Mycobacterium.</title>
        <authorList>
            <person name="Tarcisio F."/>
            <person name="Conor M."/>
            <person name="Antonella G."/>
            <person name="Elisabetta G."/>
            <person name="Giulia F.S."/>
            <person name="Sara T."/>
            <person name="Anna F."/>
            <person name="Clotilde B."/>
            <person name="Roberto B."/>
            <person name="Veronica D.S."/>
            <person name="Fabio R."/>
            <person name="Monica P."/>
            <person name="Olivier J."/>
            <person name="Enrico T."/>
            <person name="Nicola S."/>
        </authorList>
    </citation>
    <scope>NUCLEOTIDE SEQUENCE [LARGE SCALE GENOMIC DNA]</scope>
    <source>
        <strain evidence="3 4">DSM 44572</strain>
    </source>
</reference>
<dbReference type="OrthoDB" id="153031at2"/>
<accession>A0A1X1ZQH4</accession>
<evidence type="ECO:0008006" key="5">
    <source>
        <dbReference type="Google" id="ProtNLM"/>
    </source>
</evidence>
<feature type="region of interest" description="Disordered" evidence="1">
    <location>
        <begin position="355"/>
        <end position="434"/>
    </location>
</feature>
<dbReference type="AlphaFoldDB" id="A0A1X1ZQH4"/>
<keyword evidence="4" id="KW-1185">Reference proteome</keyword>
<keyword evidence="2" id="KW-1133">Transmembrane helix</keyword>
<feature type="compositionally biased region" description="Pro residues" evidence="1">
    <location>
        <begin position="413"/>
        <end position="434"/>
    </location>
</feature>
<protein>
    <recommendedName>
        <fullName evidence="5">DUF3068 domain-containing protein</fullName>
    </recommendedName>
</protein>
<organism evidence="3 4">
    <name type="scientific">Mycobacterium palustre</name>
    <dbReference type="NCBI Taxonomy" id="153971"/>
    <lineage>
        <taxon>Bacteria</taxon>
        <taxon>Bacillati</taxon>
        <taxon>Actinomycetota</taxon>
        <taxon>Actinomycetes</taxon>
        <taxon>Mycobacteriales</taxon>
        <taxon>Mycobacteriaceae</taxon>
        <taxon>Mycobacterium</taxon>
        <taxon>Mycobacterium simiae complex</taxon>
    </lineage>
</organism>
<comment type="caution">
    <text evidence="3">The sequence shown here is derived from an EMBL/GenBank/DDBJ whole genome shotgun (WGS) entry which is preliminary data.</text>
</comment>
<sequence length="434" mass="46688">MNRAVMLRFAACAVIGLGAALLIAALLLSTYTSSRITKIPLNLDATLVSEGSGTALDAASLSTDHLVVNQNVPLVSQQQVSVESPANADVVTLQVGTSVRRTDKQKDSGLLLAIVDTVTLNRKTAMSVSDDTHTGGSVQKPRAFNDENPPTAIPLRHEGLAYRFPFHTEKKTYPYFDPVAQKPFDVNYDTQEDVNGLTTYRFTQNVGYNADGRLVAPVVYPSLLAGQEDAKQTTSAAMWGVQGGDPNEQITMTRYYAAQRTFWVDPVSGTIVKQTEHANHYFARDPLKPEMTLADYKVTSTEDTVESQVNAARDERDRLALWSRVLPITFTAVGLIALIGGGVLASFSLRTESALTDPGLDRSDQEFFGRSGLEEPVPGAEAETEKLPTQRPVLGEDPPGPEPPTAAPEEPTKPAPEAGPPEPPGAPPGPPERA</sequence>
<dbReference type="InterPro" id="IPR021424">
    <property type="entry name" value="PorA"/>
</dbReference>
<dbReference type="EMBL" id="LQPJ01000098">
    <property type="protein sequence ID" value="ORW25331.1"/>
    <property type="molecule type" value="Genomic_DNA"/>
</dbReference>
<keyword evidence="2" id="KW-0812">Transmembrane</keyword>
<gene>
    <name evidence="3" type="ORF">AWC19_07530</name>
</gene>
<evidence type="ECO:0000256" key="1">
    <source>
        <dbReference type="SAM" id="MobiDB-lite"/>
    </source>
</evidence>